<dbReference type="NCBIfam" id="NF001989">
    <property type="entry name" value="PRK00784.1"/>
    <property type="match status" value="1"/>
</dbReference>
<dbReference type="EMBL" id="CP081958">
    <property type="protein sequence ID" value="QZP36804.1"/>
    <property type="molecule type" value="Genomic_DNA"/>
</dbReference>
<feature type="domain" description="CobQ/CobB/MinD/ParA nucleotide binding" evidence="9">
    <location>
        <begin position="29"/>
        <end position="256"/>
    </location>
</feature>
<comment type="function">
    <text evidence="6 7">Catalyzes amidations at positions B, D, E, and G on adenosylcobyrinic A,C-diamide. NH(2) groups are provided by glutamine, and one molecule of ATP is hydrogenolyzed for each amidation.</text>
</comment>
<dbReference type="PANTHER" id="PTHR21343:SF1">
    <property type="entry name" value="COBYRIC ACID SYNTHASE"/>
    <property type="match status" value="1"/>
</dbReference>
<evidence type="ECO:0000256" key="1">
    <source>
        <dbReference type="ARBA" id="ARBA00004953"/>
    </source>
</evidence>
<dbReference type="Proteomes" id="UP000826254">
    <property type="component" value="Chromosome"/>
</dbReference>
<dbReference type="InterPro" id="IPR029062">
    <property type="entry name" value="Class_I_gatase-like"/>
</dbReference>
<dbReference type="Gene3D" id="3.40.50.880">
    <property type="match status" value="1"/>
</dbReference>
<evidence type="ECO:0000256" key="7">
    <source>
        <dbReference type="HAMAP-Rule" id="MF_00028"/>
    </source>
</evidence>
<dbReference type="GO" id="GO:0003824">
    <property type="term" value="F:catalytic activity"/>
    <property type="evidence" value="ECO:0007669"/>
    <property type="project" value="InterPro"/>
</dbReference>
<sequence>MDGSERASADGDDEVAAGGRAGGDAVTLLVAGTASHVGKSTVVAGLCRRLADAGVSVAPFKAQNMSNNARAARTPGGEWGEIGVSQYVQSRAAGVTPTTDANPVLLKPRGEGESQLVIDGEAVGHFAAGTYYDEHWDRARTAAREAHGRLAAAHDVIVAEGAGSIAEINLHDRDLANVETARFADASILLLGDIERGGVFASLYGTLELMPADLRERVVGTVITKFRGDPAILEPGLDELESRTGIPVLGVLPYDDPGLPEEDSVSLPADGERAVVGDDDGVADAAAVTVAVPRFPRVSNFSDLEPLARTPGVRVAYVPLEADLGDADAVVLPGTKNTVDDLLALRAAGFGDRLRAFDGAVLGVCGGYQMLGERVTNAAIEGTGDDDEVDGVGLLPVETRFSTDKRVRETTVRVDGAGPLAGARGTVSGYEIHMGRTEPVDSDAVATPLEPGSAAVGDVAGTYLHDVFSADPVREAFVDAVFAHAGLTRPAGADDARDPYEAAAGLVAELDLETLFGDAVSPDAGAVGDASGGPAVDPDR</sequence>
<dbReference type="InterPro" id="IPR047045">
    <property type="entry name" value="CobQ_N"/>
</dbReference>
<dbReference type="InterPro" id="IPR027417">
    <property type="entry name" value="P-loop_NTPase"/>
</dbReference>
<evidence type="ECO:0000256" key="6">
    <source>
        <dbReference type="ARBA" id="ARBA00025166"/>
    </source>
</evidence>
<gene>
    <name evidence="7" type="primary">cobQ</name>
    <name evidence="11" type="ORF">K6T50_10885</name>
</gene>
<evidence type="ECO:0000256" key="8">
    <source>
        <dbReference type="SAM" id="MobiDB-lite"/>
    </source>
</evidence>
<evidence type="ECO:0000256" key="2">
    <source>
        <dbReference type="ARBA" id="ARBA00006205"/>
    </source>
</evidence>
<comment type="pathway">
    <text evidence="1 7">Cofactor biosynthesis; adenosylcobalamin biosynthesis.</text>
</comment>
<evidence type="ECO:0000256" key="3">
    <source>
        <dbReference type="ARBA" id="ARBA00014921"/>
    </source>
</evidence>
<keyword evidence="12" id="KW-1185">Reference proteome</keyword>
<dbReference type="KEGG" id="hmp:K6T50_10885"/>
<feature type="active site" description="Nucleophile" evidence="7">
    <location>
        <position position="365"/>
    </location>
</feature>
<evidence type="ECO:0000313" key="11">
    <source>
        <dbReference type="EMBL" id="QZP36804.1"/>
    </source>
</evidence>
<accession>A0A8T8WAM4</accession>
<dbReference type="GeneID" id="67178653"/>
<dbReference type="CDD" id="cd05389">
    <property type="entry name" value="CobQ_N"/>
    <property type="match status" value="1"/>
</dbReference>
<dbReference type="InterPro" id="IPR011698">
    <property type="entry name" value="GATase_3"/>
</dbReference>
<keyword evidence="4 7" id="KW-0169">Cobalamin biosynthesis</keyword>
<feature type="active site" evidence="7">
    <location>
        <position position="465"/>
    </location>
</feature>
<dbReference type="RefSeq" id="WP_222606622.1">
    <property type="nucleotide sequence ID" value="NZ_CP081958.1"/>
</dbReference>
<reference evidence="11 12" key="1">
    <citation type="journal article" date="2021" name="Int. J. Syst. Evol. Microbiol.">
        <title>Halobaculum halophilum sp. nov. and Halobaculum salinum sp. nov., isolated from salt lake and saline soil.</title>
        <authorList>
            <person name="Cui H.L."/>
            <person name="Shi X.W."/>
            <person name="Yin X.M."/>
            <person name="Yang X.Y."/>
            <person name="Hou J."/>
            <person name="Zhu L."/>
        </authorList>
    </citation>
    <scope>NUCLEOTIDE SEQUENCE [LARGE SCALE GENOMIC DNA]</scope>
    <source>
        <strain evidence="11 12">NBRC 109044</strain>
    </source>
</reference>
<dbReference type="GO" id="GO:0015420">
    <property type="term" value="F:ABC-type vitamin B12 transporter activity"/>
    <property type="evidence" value="ECO:0007669"/>
    <property type="project" value="UniProtKB-UniRule"/>
</dbReference>
<dbReference type="InterPro" id="IPR002586">
    <property type="entry name" value="CobQ/CobB/MinD/ParA_Nub-bd_dom"/>
</dbReference>
<dbReference type="PROSITE" id="PS51274">
    <property type="entry name" value="GATASE_COBBQ"/>
    <property type="match status" value="1"/>
</dbReference>
<evidence type="ECO:0000256" key="4">
    <source>
        <dbReference type="ARBA" id="ARBA00022573"/>
    </source>
</evidence>
<dbReference type="Pfam" id="PF01656">
    <property type="entry name" value="CbiA"/>
    <property type="match status" value="1"/>
</dbReference>
<feature type="domain" description="CobB/CobQ-like glutamine amidotransferase" evidence="10">
    <location>
        <begin position="289"/>
        <end position="471"/>
    </location>
</feature>
<evidence type="ECO:0000259" key="10">
    <source>
        <dbReference type="Pfam" id="PF07685"/>
    </source>
</evidence>
<organism evidence="11 12">
    <name type="scientific">Halobaculum magnesiiphilum</name>
    <dbReference type="NCBI Taxonomy" id="1017351"/>
    <lineage>
        <taxon>Archaea</taxon>
        <taxon>Methanobacteriati</taxon>
        <taxon>Methanobacteriota</taxon>
        <taxon>Stenosarchaea group</taxon>
        <taxon>Halobacteria</taxon>
        <taxon>Halobacteriales</taxon>
        <taxon>Haloferacaceae</taxon>
        <taxon>Halobaculum</taxon>
    </lineage>
</organism>
<keyword evidence="5 7" id="KW-0315">Glutamine amidotransferase</keyword>
<evidence type="ECO:0000256" key="5">
    <source>
        <dbReference type="ARBA" id="ARBA00022962"/>
    </source>
</evidence>
<dbReference type="SUPFAM" id="SSF52540">
    <property type="entry name" value="P-loop containing nucleoside triphosphate hydrolases"/>
    <property type="match status" value="1"/>
</dbReference>
<dbReference type="InterPro" id="IPR004459">
    <property type="entry name" value="CobQ_synth"/>
</dbReference>
<dbReference type="InterPro" id="IPR033949">
    <property type="entry name" value="CobQ_GATase1"/>
</dbReference>
<comment type="similarity">
    <text evidence="2 7">Belongs to the CobB/CobQ family. CobQ subfamily.</text>
</comment>
<dbReference type="CDD" id="cd01750">
    <property type="entry name" value="GATase1_CobQ"/>
    <property type="match status" value="1"/>
</dbReference>
<name>A0A8T8WAM4_9EURY</name>
<dbReference type="Pfam" id="PF07685">
    <property type="entry name" value="GATase_3"/>
    <property type="match status" value="1"/>
</dbReference>
<protein>
    <recommendedName>
        <fullName evidence="3 7">Probable cobyric acid synthase</fullName>
    </recommendedName>
</protein>
<dbReference type="PANTHER" id="PTHR21343">
    <property type="entry name" value="DETHIOBIOTIN SYNTHETASE"/>
    <property type="match status" value="1"/>
</dbReference>
<evidence type="ECO:0000313" key="12">
    <source>
        <dbReference type="Proteomes" id="UP000826254"/>
    </source>
</evidence>
<proteinExistence type="inferred from homology"/>
<evidence type="ECO:0000259" key="9">
    <source>
        <dbReference type="Pfam" id="PF01656"/>
    </source>
</evidence>
<dbReference type="HAMAP" id="MF_00028">
    <property type="entry name" value="CobQ"/>
    <property type="match status" value="1"/>
</dbReference>
<dbReference type="Gene3D" id="3.40.50.300">
    <property type="entry name" value="P-loop containing nucleotide triphosphate hydrolases"/>
    <property type="match status" value="1"/>
</dbReference>
<feature type="region of interest" description="Disordered" evidence="8">
    <location>
        <begin position="521"/>
        <end position="540"/>
    </location>
</feature>
<dbReference type="SUPFAM" id="SSF52317">
    <property type="entry name" value="Class I glutamine amidotransferase-like"/>
    <property type="match status" value="1"/>
</dbReference>
<dbReference type="GO" id="GO:0009236">
    <property type="term" value="P:cobalamin biosynthetic process"/>
    <property type="evidence" value="ECO:0007669"/>
    <property type="project" value="UniProtKB-UniRule"/>
</dbReference>
<dbReference type="AlphaFoldDB" id="A0A8T8WAM4"/>
<dbReference type="NCBIfam" id="TIGR00313">
    <property type="entry name" value="cobQ"/>
    <property type="match status" value="1"/>
</dbReference>